<evidence type="ECO:0000313" key="2">
    <source>
        <dbReference type="EMBL" id="EEN42454.1"/>
    </source>
</evidence>
<accession>C3ZYC3</accession>
<dbReference type="AlphaFoldDB" id="C3ZYC3"/>
<proteinExistence type="predicted"/>
<dbReference type="InParanoid" id="C3ZYC3"/>
<feature type="region of interest" description="Disordered" evidence="1">
    <location>
        <begin position="1"/>
        <end position="21"/>
    </location>
</feature>
<protein>
    <submittedName>
        <fullName evidence="2">Uncharacterized protein</fullName>
    </submittedName>
</protein>
<evidence type="ECO:0000256" key="1">
    <source>
        <dbReference type="SAM" id="MobiDB-lite"/>
    </source>
</evidence>
<gene>
    <name evidence="2" type="ORF">BRAFLDRAFT_105222</name>
</gene>
<organism>
    <name type="scientific">Branchiostoma floridae</name>
    <name type="common">Florida lancelet</name>
    <name type="synonym">Amphioxus</name>
    <dbReference type="NCBI Taxonomy" id="7739"/>
    <lineage>
        <taxon>Eukaryota</taxon>
        <taxon>Metazoa</taxon>
        <taxon>Chordata</taxon>
        <taxon>Cephalochordata</taxon>
        <taxon>Leptocardii</taxon>
        <taxon>Amphioxiformes</taxon>
        <taxon>Branchiostomatidae</taxon>
        <taxon>Branchiostoma</taxon>
    </lineage>
</organism>
<sequence length="237" mass="27978">MALRKSTRTRRSAAKDDFEYGPWSFPRARVERREPRENSDPWPILEVVSRVDANQVMVKWAGDWPNSVVDLRFNPELEKQLQANCCHPGVKVFKEEQLLFHDNEELALLKQGIFDNLNYRYTPSDDEVGHQRRVTVTVPFSESSFRALFLQQLSMPLCKELLEEHPLENCFSRQRAIRVPYDKMEEMNTILGKNWDVRTFPTNTVCRVIELEGVHISWGYKKRETFSHKECPRYENT</sequence>
<reference evidence="2" key="1">
    <citation type="journal article" date="2008" name="Nature">
        <title>The amphioxus genome and the evolution of the chordate karyotype.</title>
        <authorList>
            <consortium name="US DOE Joint Genome Institute (JGI-PGF)"/>
            <person name="Putnam N.H."/>
            <person name="Butts T."/>
            <person name="Ferrier D.E.K."/>
            <person name="Furlong R.F."/>
            <person name="Hellsten U."/>
            <person name="Kawashima T."/>
            <person name="Robinson-Rechavi M."/>
            <person name="Shoguchi E."/>
            <person name="Terry A."/>
            <person name="Yu J.-K."/>
            <person name="Benito-Gutierrez E.L."/>
            <person name="Dubchak I."/>
            <person name="Garcia-Fernandez J."/>
            <person name="Gibson-Brown J.J."/>
            <person name="Grigoriev I.V."/>
            <person name="Horton A.C."/>
            <person name="de Jong P.J."/>
            <person name="Jurka J."/>
            <person name="Kapitonov V.V."/>
            <person name="Kohara Y."/>
            <person name="Kuroki Y."/>
            <person name="Lindquist E."/>
            <person name="Lucas S."/>
            <person name="Osoegawa K."/>
            <person name="Pennacchio L.A."/>
            <person name="Salamov A.A."/>
            <person name="Satou Y."/>
            <person name="Sauka-Spengler T."/>
            <person name="Schmutz J."/>
            <person name="Shin-I T."/>
            <person name="Toyoda A."/>
            <person name="Bronner-Fraser M."/>
            <person name="Fujiyama A."/>
            <person name="Holland L.Z."/>
            <person name="Holland P.W.H."/>
            <person name="Satoh N."/>
            <person name="Rokhsar D.S."/>
        </authorList>
    </citation>
    <scope>NUCLEOTIDE SEQUENCE [LARGE SCALE GENOMIC DNA]</scope>
    <source>
        <strain evidence="2">S238N-H82</strain>
        <tissue evidence="2">Testes</tissue>
    </source>
</reference>
<dbReference type="EMBL" id="GG666726">
    <property type="protein sequence ID" value="EEN42454.1"/>
    <property type="molecule type" value="Genomic_DNA"/>
</dbReference>
<name>C3ZYC3_BRAFL</name>
<feature type="compositionally biased region" description="Basic residues" evidence="1">
    <location>
        <begin position="1"/>
        <end position="12"/>
    </location>
</feature>